<keyword evidence="1" id="KW-0732">Signal</keyword>
<protein>
    <submittedName>
        <fullName evidence="3">SGNH/GDSL hydrolase family protein</fullName>
        <ecNumber evidence="3">3.1.-.-</ecNumber>
    </submittedName>
</protein>
<dbReference type="PANTHER" id="PTHR30383">
    <property type="entry name" value="THIOESTERASE 1/PROTEASE 1/LYSOPHOSPHOLIPASE L1"/>
    <property type="match status" value="1"/>
</dbReference>
<dbReference type="PANTHER" id="PTHR30383:SF2">
    <property type="entry name" value="CELLULOSE-BINDING PROTEIN"/>
    <property type="match status" value="1"/>
</dbReference>
<gene>
    <name evidence="3" type="ORF">Q8A49_12075</name>
</gene>
<keyword evidence="3" id="KW-0378">Hydrolase</keyword>
<dbReference type="CDD" id="cd01833">
    <property type="entry name" value="XynB_like"/>
    <property type="match status" value="1"/>
</dbReference>
<feature type="signal peptide" evidence="1">
    <location>
        <begin position="1"/>
        <end position="34"/>
    </location>
</feature>
<feature type="domain" description="SGNH hydrolase-type esterase" evidence="2">
    <location>
        <begin position="57"/>
        <end position="239"/>
    </location>
</feature>
<evidence type="ECO:0000313" key="3">
    <source>
        <dbReference type="EMBL" id="MEE2051229.1"/>
    </source>
</evidence>
<name>A0ABU7KPN1_9ACTN</name>
<dbReference type="SUPFAM" id="SSF52266">
    <property type="entry name" value="SGNH hydrolase"/>
    <property type="match status" value="1"/>
</dbReference>
<organism evidence="3 4">
    <name type="scientific">Nocardiopsis tropica</name>
    <dbReference type="NCBI Taxonomy" id="109330"/>
    <lineage>
        <taxon>Bacteria</taxon>
        <taxon>Bacillati</taxon>
        <taxon>Actinomycetota</taxon>
        <taxon>Actinomycetes</taxon>
        <taxon>Streptosporangiales</taxon>
        <taxon>Nocardiopsidaceae</taxon>
        <taxon>Nocardiopsis</taxon>
    </lineage>
</organism>
<dbReference type="EC" id="3.1.-.-" evidence="3"/>
<evidence type="ECO:0000256" key="1">
    <source>
        <dbReference type="SAM" id="SignalP"/>
    </source>
</evidence>
<proteinExistence type="predicted"/>
<dbReference type="InterPro" id="IPR013830">
    <property type="entry name" value="SGNH_hydro"/>
</dbReference>
<dbReference type="Proteomes" id="UP001348641">
    <property type="component" value="Unassembled WGS sequence"/>
</dbReference>
<reference evidence="3 4" key="1">
    <citation type="submission" date="2023-07" db="EMBL/GenBank/DDBJ databases">
        <authorList>
            <person name="Girao M."/>
            <person name="Carvalho M.F."/>
        </authorList>
    </citation>
    <scope>NUCLEOTIDE SEQUENCE [LARGE SCALE GENOMIC DNA]</scope>
    <source>
        <strain evidence="3 4">66/93</strain>
    </source>
</reference>
<dbReference type="GO" id="GO:0016787">
    <property type="term" value="F:hydrolase activity"/>
    <property type="evidence" value="ECO:0007669"/>
    <property type="project" value="UniProtKB-KW"/>
</dbReference>
<dbReference type="Gene3D" id="3.40.50.1110">
    <property type="entry name" value="SGNH hydrolase"/>
    <property type="match status" value="1"/>
</dbReference>
<evidence type="ECO:0000313" key="4">
    <source>
        <dbReference type="Proteomes" id="UP001348641"/>
    </source>
</evidence>
<dbReference type="InterPro" id="IPR051532">
    <property type="entry name" value="Ester_Hydrolysis_Enzymes"/>
</dbReference>
<dbReference type="RefSeq" id="WP_330158380.1">
    <property type="nucleotide sequence ID" value="NZ_BAAAJA010000016.1"/>
</dbReference>
<dbReference type="InterPro" id="IPR036514">
    <property type="entry name" value="SGNH_hydro_sf"/>
</dbReference>
<sequence>MDQRLTRAARRAGAGLGLAMALVAGALAPAAAEAGPDGTAAAGAARTEEDTVRIMPLGDSITGSPGCWRALLWADLVEAGHTDADFVGTRPGDGCGFEYDGDNEGHGGFLVTDVADRGLLVDWLARTEPDVVLMYFGTNDVWSGVPAETVLDAYSVLVAQMRDQNPRMRVLVAQIIPMDPARSCAGCGRGVEDLNAAIPAWAAGQSTAESPVTVVDQWTGFDTDTDTYDGVHPSGSGDRRIADRWLESLLPLFP</sequence>
<accession>A0ABU7KPN1</accession>
<comment type="caution">
    <text evidence="3">The sequence shown here is derived from an EMBL/GenBank/DDBJ whole genome shotgun (WGS) entry which is preliminary data.</text>
</comment>
<dbReference type="EMBL" id="JAUUCC010000026">
    <property type="protein sequence ID" value="MEE2051229.1"/>
    <property type="molecule type" value="Genomic_DNA"/>
</dbReference>
<feature type="chain" id="PRO_5046394630" evidence="1">
    <location>
        <begin position="35"/>
        <end position="254"/>
    </location>
</feature>
<evidence type="ECO:0000259" key="2">
    <source>
        <dbReference type="Pfam" id="PF13472"/>
    </source>
</evidence>
<dbReference type="Pfam" id="PF13472">
    <property type="entry name" value="Lipase_GDSL_2"/>
    <property type="match status" value="1"/>
</dbReference>